<keyword evidence="2" id="KW-1185">Reference proteome</keyword>
<accession>A0ABD3APK3</accession>
<sequence>MLRSLANKIEAHLFPKFDLAHLFFFFSHHHHHFFYVQIYILLNRTLNSPWDVFRTLMSSFEFGELLNHLYIVCVSNGWPPCISCSPSMCCQFTHIHMHFE</sequence>
<gene>
    <name evidence="1" type="ORF">ACH5RR_006638</name>
</gene>
<protein>
    <submittedName>
        <fullName evidence="1">Uncharacterized protein</fullName>
    </submittedName>
</protein>
<organism evidence="1 2">
    <name type="scientific">Cinchona calisaya</name>
    <dbReference type="NCBI Taxonomy" id="153742"/>
    <lineage>
        <taxon>Eukaryota</taxon>
        <taxon>Viridiplantae</taxon>
        <taxon>Streptophyta</taxon>
        <taxon>Embryophyta</taxon>
        <taxon>Tracheophyta</taxon>
        <taxon>Spermatophyta</taxon>
        <taxon>Magnoliopsida</taxon>
        <taxon>eudicotyledons</taxon>
        <taxon>Gunneridae</taxon>
        <taxon>Pentapetalae</taxon>
        <taxon>asterids</taxon>
        <taxon>lamiids</taxon>
        <taxon>Gentianales</taxon>
        <taxon>Rubiaceae</taxon>
        <taxon>Cinchonoideae</taxon>
        <taxon>Cinchoneae</taxon>
        <taxon>Cinchona</taxon>
    </lineage>
</organism>
<comment type="caution">
    <text evidence="1">The sequence shown here is derived from an EMBL/GenBank/DDBJ whole genome shotgun (WGS) entry which is preliminary data.</text>
</comment>
<evidence type="ECO:0000313" key="1">
    <source>
        <dbReference type="EMBL" id="KAL3533117.1"/>
    </source>
</evidence>
<dbReference type="Proteomes" id="UP001630127">
    <property type="component" value="Unassembled WGS sequence"/>
</dbReference>
<evidence type="ECO:0000313" key="2">
    <source>
        <dbReference type="Proteomes" id="UP001630127"/>
    </source>
</evidence>
<name>A0ABD3APK3_9GENT</name>
<dbReference type="EMBL" id="JBJUIK010000003">
    <property type="protein sequence ID" value="KAL3533117.1"/>
    <property type="molecule type" value="Genomic_DNA"/>
</dbReference>
<reference evidence="1 2" key="1">
    <citation type="submission" date="2024-11" db="EMBL/GenBank/DDBJ databases">
        <title>A near-complete genome assembly of Cinchona calisaya.</title>
        <authorList>
            <person name="Lian D.C."/>
            <person name="Zhao X.W."/>
            <person name="Wei L."/>
        </authorList>
    </citation>
    <scope>NUCLEOTIDE SEQUENCE [LARGE SCALE GENOMIC DNA]</scope>
    <source>
        <tissue evidence="1">Nenye</tissue>
    </source>
</reference>
<proteinExistence type="predicted"/>
<dbReference type="AlphaFoldDB" id="A0ABD3APK3"/>